<accession>A0A1G7Q8T0</accession>
<keyword evidence="3" id="KW-1185">Reference proteome</keyword>
<evidence type="ECO:0000256" key="1">
    <source>
        <dbReference type="SAM" id="Phobius"/>
    </source>
</evidence>
<proteinExistence type="predicted"/>
<name>A0A1G7Q8T0_9PSEU</name>
<protein>
    <recommendedName>
        <fullName evidence="4">PH domain-containing protein</fullName>
    </recommendedName>
</protein>
<dbReference type="Proteomes" id="UP000199623">
    <property type="component" value="Unassembled WGS sequence"/>
</dbReference>
<dbReference type="EMBL" id="FNCC01000004">
    <property type="protein sequence ID" value="SDF94865.1"/>
    <property type="molecule type" value="Genomic_DNA"/>
</dbReference>
<sequence length="180" mass="19824">MDTRWKWVLTGLGAAVAAIGPLAMTGGPWYGYVFGGLWFLLGGTVAWRALCMGTRLTAQGITSNGLDRQTTIEWCDVVSVEHARRRNLVLFHTIAPVVRLRSGKETLSELSLLSVQKDVVPERTRKHVAELERALREHRTGCPVCGTVPKAVEISRSLGARVRSRLRSLLRGNGARPIAR</sequence>
<keyword evidence="1" id="KW-0472">Membrane</keyword>
<evidence type="ECO:0000313" key="2">
    <source>
        <dbReference type="EMBL" id="SDF94865.1"/>
    </source>
</evidence>
<organism evidence="2 3">
    <name type="scientific">Lentzea fradiae</name>
    <dbReference type="NCBI Taxonomy" id="200378"/>
    <lineage>
        <taxon>Bacteria</taxon>
        <taxon>Bacillati</taxon>
        <taxon>Actinomycetota</taxon>
        <taxon>Actinomycetes</taxon>
        <taxon>Pseudonocardiales</taxon>
        <taxon>Pseudonocardiaceae</taxon>
        <taxon>Lentzea</taxon>
    </lineage>
</organism>
<dbReference type="STRING" id="200378.SAMN05216553_104328"/>
<evidence type="ECO:0000313" key="3">
    <source>
        <dbReference type="Proteomes" id="UP000199623"/>
    </source>
</evidence>
<evidence type="ECO:0008006" key="4">
    <source>
        <dbReference type="Google" id="ProtNLM"/>
    </source>
</evidence>
<dbReference type="AlphaFoldDB" id="A0A1G7Q8T0"/>
<keyword evidence="1" id="KW-1133">Transmembrane helix</keyword>
<gene>
    <name evidence="2" type="ORF">SAMN05216553_104328</name>
</gene>
<dbReference type="OrthoDB" id="3689032at2"/>
<feature type="transmembrane region" description="Helical" evidence="1">
    <location>
        <begin position="30"/>
        <end position="50"/>
    </location>
</feature>
<dbReference type="RefSeq" id="WP_090048257.1">
    <property type="nucleotide sequence ID" value="NZ_FNCC01000004.1"/>
</dbReference>
<reference evidence="3" key="1">
    <citation type="submission" date="2016-10" db="EMBL/GenBank/DDBJ databases">
        <authorList>
            <person name="Varghese N."/>
            <person name="Submissions S."/>
        </authorList>
    </citation>
    <scope>NUCLEOTIDE SEQUENCE [LARGE SCALE GENOMIC DNA]</scope>
    <source>
        <strain evidence="3">CGMCC 4.3506</strain>
    </source>
</reference>
<keyword evidence="1" id="KW-0812">Transmembrane</keyword>
<feature type="transmembrane region" description="Helical" evidence="1">
    <location>
        <begin position="7"/>
        <end position="24"/>
    </location>
</feature>